<proteinExistence type="inferred from homology"/>
<dbReference type="GO" id="GO:0047372">
    <property type="term" value="F:monoacylglycerol lipase activity"/>
    <property type="evidence" value="ECO:0007669"/>
    <property type="project" value="TreeGrafter"/>
</dbReference>
<keyword evidence="5" id="KW-1185">Reference proteome</keyword>
<evidence type="ECO:0000256" key="1">
    <source>
        <dbReference type="ARBA" id="ARBA00010884"/>
    </source>
</evidence>
<dbReference type="AlphaFoldDB" id="A0A1Z5JCU6"/>
<comment type="similarity">
    <text evidence="1">Belongs to the AB hydrolase superfamily. AB hydrolase 4 family.</text>
</comment>
<dbReference type="InParanoid" id="A0A1Z5JCU6"/>
<dbReference type="SUPFAM" id="SSF53474">
    <property type="entry name" value="alpha/beta-Hydrolases"/>
    <property type="match status" value="1"/>
</dbReference>
<feature type="region of interest" description="Disordered" evidence="2">
    <location>
        <begin position="1"/>
        <end position="44"/>
    </location>
</feature>
<dbReference type="Gene3D" id="3.40.50.1820">
    <property type="entry name" value="alpha/beta hydrolase"/>
    <property type="match status" value="1"/>
</dbReference>
<accession>A0A1Z5JCU6</accession>
<dbReference type="EMBL" id="BDSP01000044">
    <property type="protein sequence ID" value="GAX11712.1"/>
    <property type="molecule type" value="Genomic_DNA"/>
</dbReference>
<dbReference type="InterPro" id="IPR022742">
    <property type="entry name" value="Hydrolase_4"/>
</dbReference>
<dbReference type="PANTHER" id="PTHR10794:SF63">
    <property type="entry name" value="ALPHA_BETA HYDROLASE 1, ISOFORM A"/>
    <property type="match status" value="1"/>
</dbReference>
<dbReference type="OrthoDB" id="41686at2759"/>
<dbReference type="InterPro" id="IPR050960">
    <property type="entry name" value="AB_hydrolase_4_sf"/>
</dbReference>
<dbReference type="PANTHER" id="PTHR10794">
    <property type="entry name" value="ABHYDROLASE DOMAIN-CONTAINING PROTEIN"/>
    <property type="match status" value="1"/>
</dbReference>
<evidence type="ECO:0000313" key="4">
    <source>
        <dbReference type="EMBL" id="GAX11712.1"/>
    </source>
</evidence>
<sequence>MDVSHECSWKKVKKSRSGEKGTTNESSSDDEEHEEETMIQPTTTTTCSSHKLEAIVHRTTSLLQENLPQTRNGWTALLSSLGAILLGYEVHLQTQLSRAPRVYGQIADGPLKDIYHQLATSHDSLLHKPFRPKLFIGTRAAVASTASYLFRGPTTEYVEFREIVQMTIDGATVAIDWELPVKDTADCGDRDCLIETIRHGPISQPIVLVMHGMNNHSNYGYVRSMKRACCKRDWIAAGVNMRGCGGVALRTPRTYSGAYTADLRCVVQRLSARLAPHTPMFLVGNSLSANIVCKYLGEEGLCGTLPSCVAGGAALGNPMWMQAANTDLIMSPVLALGQKKVLLENWASLSKNNEPYFKSCVRRAIRALTLLEFDEAMAPVMARNEPVHPFAFRVGYKDAKSLRNDASSFRLARFISVPFLQLVAEDDFLIYNTFKSKLVYSISNPNVLVMETKCGGHLGWQQAIPGQSSSWADEATTDFIGAAFDAFSRRRPYNCQVDSYFSSSDDRTRFSAQPVPIRSKL</sequence>
<organism evidence="4 5">
    <name type="scientific">Fistulifera solaris</name>
    <name type="common">Oleaginous diatom</name>
    <dbReference type="NCBI Taxonomy" id="1519565"/>
    <lineage>
        <taxon>Eukaryota</taxon>
        <taxon>Sar</taxon>
        <taxon>Stramenopiles</taxon>
        <taxon>Ochrophyta</taxon>
        <taxon>Bacillariophyta</taxon>
        <taxon>Bacillariophyceae</taxon>
        <taxon>Bacillariophycidae</taxon>
        <taxon>Naviculales</taxon>
        <taxon>Naviculaceae</taxon>
        <taxon>Fistulifera</taxon>
    </lineage>
</organism>
<gene>
    <name evidence="4" type="ORF">FisN_7Lh082</name>
</gene>
<feature type="compositionally biased region" description="Acidic residues" evidence="2">
    <location>
        <begin position="27"/>
        <end position="37"/>
    </location>
</feature>
<dbReference type="Proteomes" id="UP000198406">
    <property type="component" value="Unassembled WGS sequence"/>
</dbReference>
<evidence type="ECO:0000313" key="5">
    <source>
        <dbReference type="Proteomes" id="UP000198406"/>
    </source>
</evidence>
<dbReference type="InterPro" id="IPR029058">
    <property type="entry name" value="AB_hydrolase_fold"/>
</dbReference>
<name>A0A1Z5JCU6_FISSO</name>
<reference evidence="4 5" key="1">
    <citation type="journal article" date="2015" name="Plant Cell">
        <title>Oil accumulation by the oleaginous diatom Fistulifera solaris as revealed by the genome and transcriptome.</title>
        <authorList>
            <person name="Tanaka T."/>
            <person name="Maeda Y."/>
            <person name="Veluchamy A."/>
            <person name="Tanaka M."/>
            <person name="Abida H."/>
            <person name="Marechal E."/>
            <person name="Bowler C."/>
            <person name="Muto M."/>
            <person name="Sunaga Y."/>
            <person name="Tanaka M."/>
            <person name="Yoshino T."/>
            <person name="Taniguchi T."/>
            <person name="Fukuda Y."/>
            <person name="Nemoto M."/>
            <person name="Matsumoto M."/>
            <person name="Wong P.S."/>
            <person name="Aburatani S."/>
            <person name="Fujibuchi W."/>
        </authorList>
    </citation>
    <scope>NUCLEOTIDE SEQUENCE [LARGE SCALE GENOMIC DNA]</scope>
    <source>
        <strain evidence="4 5">JPCC DA0580</strain>
    </source>
</reference>
<feature type="domain" description="Serine aminopeptidase S33" evidence="3">
    <location>
        <begin position="205"/>
        <end position="439"/>
    </location>
</feature>
<comment type="caution">
    <text evidence="4">The sequence shown here is derived from an EMBL/GenBank/DDBJ whole genome shotgun (WGS) entry which is preliminary data.</text>
</comment>
<evidence type="ECO:0000259" key="3">
    <source>
        <dbReference type="Pfam" id="PF12146"/>
    </source>
</evidence>
<dbReference type="Pfam" id="PF12146">
    <property type="entry name" value="Hydrolase_4"/>
    <property type="match status" value="1"/>
</dbReference>
<dbReference type="GO" id="GO:0034338">
    <property type="term" value="F:short-chain carboxylesterase activity"/>
    <property type="evidence" value="ECO:0007669"/>
    <property type="project" value="TreeGrafter"/>
</dbReference>
<protein>
    <recommendedName>
        <fullName evidence="3">Serine aminopeptidase S33 domain-containing protein</fullName>
    </recommendedName>
</protein>
<evidence type="ECO:0000256" key="2">
    <source>
        <dbReference type="SAM" id="MobiDB-lite"/>
    </source>
</evidence>